<keyword evidence="3" id="KW-1185">Reference proteome</keyword>
<name>A0A165PME6_EXIGL</name>
<proteinExistence type="predicted"/>
<dbReference type="Proteomes" id="UP000077266">
    <property type="component" value="Unassembled WGS sequence"/>
</dbReference>
<feature type="transmembrane region" description="Helical" evidence="1">
    <location>
        <begin position="36"/>
        <end position="55"/>
    </location>
</feature>
<organism evidence="2 3">
    <name type="scientific">Exidia glandulosa HHB12029</name>
    <dbReference type="NCBI Taxonomy" id="1314781"/>
    <lineage>
        <taxon>Eukaryota</taxon>
        <taxon>Fungi</taxon>
        <taxon>Dikarya</taxon>
        <taxon>Basidiomycota</taxon>
        <taxon>Agaricomycotina</taxon>
        <taxon>Agaricomycetes</taxon>
        <taxon>Auriculariales</taxon>
        <taxon>Exidiaceae</taxon>
        <taxon>Exidia</taxon>
    </lineage>
</organism>
<dbReference type="AlphaFoldDB" id="A0A165PME6"/>
<accession>A0A165PME6</accession>
<keyword evidence="1" id="KW-0472">Membrane</keyword>
<gene>
    <name evidence="2" type="ORF">EXIGLDRAFT_456157</name>
</gene>
<evidence type="ECO:0000313" key="2">
    <source>
        <dbReference type="EMBL" id="KZW02382.1"/>
    </source>
</evidence>
<evidence type="ECO:0000313" key="3">
    <source>
        <dbReference type="Proteomes" id="UP000077266"/>
    </source>
</evidence>
<keyword evidence="1" id="KW-0812">Transmembrane</keyword>
<protein>
    <submittedName>
        <fullName evidence="2">Uncharacterized protein</fullName>
    </submittedName>
</protein>
<keyword evidence="1" id="KW-1133">Transmembrane helix</keyword>
<evidence type="ECO:0000256" key="1">
    <source>
        <dbReference type="SAM" id="Phobius"/>
    </source>
</evidence>
<dbReference type="InParanoid" id="A0A165PME6"/>
<dbReference type="EMBL" id="KV425888">
    <property type="protein sequence ID" value="KZW02382.1"/>
    <property type="molecule type" value="Genomic_DNA"/>
</dbReference>
<reference evidence="2 3" key="1">
    <citation type="journal article" date="2016" name="Mol. Biol. Evol.">
        <title>Comparative Genomics of Early-Diverging Mushroom-Forming Fungi Provides Insights into the Origins of Lignocellulose Decay Capabilities.</title>
        <authorList>
            <person name="Nagy L.G."/>
            <person name="Riley R."/>
            <person name="Tritt A."/>
            <person name="Adam C."/>
            <person name="Daum C."/>
            <person name="Floudas D."/>
            <person name="Sun H."/>
            <person name="Yadav J.S."/>
            <person name="Pangilinan J."/>
            <person name="Larsson K.H."/>
            <person name="Matsuura K."/>
            <person name="Barry K."/>
            <person name="Labutti K."/>
            <person name="Kuo R."/>
            <person name="Ohm R.A."/>
            <person name="Bhattacharya S.S."/>
            <person name="Shirouzu T."/>
            <person name="Yoshinaga Y."/>
            <person name="Martin F.M."/>
            <person name="Grigoriev I.V."/>
            <person name="Hibbett D.S."/>
        </authorList>
    </citation>
    <scope>NUCLEOTIDE SEQUENCE [LARGE SCALE GENOMIC DNA]</scope>
    <source>
        <strain evidence="2 3">HHB12029</strain>
    </source>
</reference>
<feature type="transmembrane region" description="Helical" evidence="1">
    <location>
        <begin position="67"/>
        <end position="90"/>
    </location>
</feature>
<sequence length="92" mass="10392">MRDRRPDASMRIGLSGRLGSGEVILQIMCVMWSRPALYITISMNFVVVGFFRQFTGHTPIAPAGYTLYYGSYLLSDTILYNLPIANHIIYKA</sequence>